<dbReference type="PROSITE" id="PS51257">
    <property type="entry name" value="PROKAR_LIPOPROTEIN"/>
    <property type="match status" value="1"/>
</dbReference>
<feature type="domain" description="Pyrrolo-quinoline quinone repeat" evidence="1">
    <location>
        <begin position="297"/>
        <end position="490"/>
    </location>
</feature>
<dbReference type="RefSeq" id="WP_162390990.1">
    <property type="nucleotide sequence ID" value="NZ_CP045997.1"/>
</dbReference>
<gene>
    <name evidence="3" type="ORF">GJR95_38715</name>
</gene>
<feature type="domain" description="DUF5018" evidence="2">
    <location>
        <begin position="47"/>
        <end position="136"/>
    </location>
</feature>
<dbReference type="SMART" id="SM00564">
    <property type="entry name" value="PQQ"/>
    <property type="match status" value="7"/>
</dbReference>
<organism evidence="3 4">
    <name type="scientific">Spirosoma endbachense</name>
    <dbReference type="NCBI Taxonomy" id="2666025"/>
    <lineage>
        <taxon>Bacteria</taxon>
        <taxon>Pseudomonadati</taxon>
        <taxon>Bacteroidota</taxon>
        <taxon>Cytophagia</taxon>
        <taxon>Cytophagales</taxon>
        <taxon>Cytophagaceae</taxon>
        <taxon>Spirosoma</taxon>
    </lineage>
</organism>
<dbReference type="InterPro" id="IPR032186">
    <property type="entry name" value="DUF5018"/>
</dbReference>
<evidence type="ECO:0000313" key="4">
    <source>
        <dbReference type="Proteomes" id="UP000464577"/>
    </source>
</evidence>
<dbReference type="InterPro" id="IPR015943">
    <property type="entry name" value="WD40/YVTN_repeat-like_dom_sf"/>
</dbReference>
<dbReference type="Gene3D" id="2.130.10.10">
    <property type="entry name" value="YVTN repeat-like/Quinoprotein amine dehydrogenase"/>
    <property type="match status" value="1"/>
</dbReference>
<keyword evidence="4" id="KW-1185">Reference proteome</keyword>
<evidence type="ECO:0000259" key="2">
    <source>
        <dbReference type="Pfam" id="PF16410"/>
    </source>
</evidence>
<dbReference type="Gene3D" id="2.40.128.630">
    <property type="match status" value="1"/>
</dbReference>
<dbReference type="Pfam" id="PF13360">
    <property type="entry name" value="PQQ_2"/>
    <property type="match status" value="1"/>
</dbReference>
<evidence type="ECO:0000313" key="3">
    <source>
        <dbReference type="EMBL" id="QHW00598.1"/>
    </source>
</evidence>
<protein>
    <submittedName>
        <fullName evidence="3">PQQ-binding-like beta-propeller repeat protein</fullName>
    </submittedName>
</protein>
<dbReference type="InterPro" id="IPR002372">
    <property type="entry name" value="PQQ_rpt_dom"/>
</dbReference>
<proteinExistence type="predicted"/>
<reference evidence="3 4" key="1">
    <citation type="submission" date="2019-11" db="EMBL/GenBank/DDBJ databases">
        <title>Spirosoma endbachense sp. nov., isolated from a natural salt meadow.</title>
        <authorList>
            <person name="Rojas J."/>
            <person name="Ambika Manirajan B."/>
            <person name="Ratering S."/>
            <person name="Suarez C."/>
            <person name="Geissler-Plaum R."/>
            <person name="Schnell S."/>
        </authorList>
    </citation>
    <scope>NUCLEOTIDE SEQUENCE [LARGE SCALE GENOMIC DNA]</scope>
    <source>
        <strain evidence="3 4">I-24</strain>
    </source>
</reference>
<evidence type="ECO:0000259" key="1">
    <source>
        <dbReference type="Pfam" id="PF13360"/>
    </source>
</evidence>
<dbReference type="PANTHER" id="PTHR34512:SF30">
    <property type="entry name" value="OUTER MEMBRANE PROTEIN ASSEMBLY FACTOR BAMB"/>
    <property type="match status" value="1"/>
</dbReference>
<dbReference type="Proteomes" id="UP000464577">
    <property type="component" value="Chromosome"/>
</dbReference>
<sequence>MKTRFSVLSTLFCLLLLWFVSCKKTDDPVVIPGSTTGPGSNTSTTGTKSSAKTITAFTLAALSPAVNATIDATAKTISATVALGTDVTKLVPTITIADKATVSPASGVAQDFSRAVTYTVTAEDGSTQAYTTTVTVDKPVVNTSDQILFAASPNSSKPTFASYDLVTGNKLIDYADQNQIVSGISMPVVYNGILYTTRASGTPGSSSADMRAVEIKTGTVKWQYNKDVKDIPLGVPILSNGLLYFQDGGKQYGGNEKLIALDANTGEKKWEYQESGATTIRAMTAMNGIVYFNADKQSRLVALDNTGKKIWSKDGFNTVSITVVGNIIYVSNYDALYALDAATGTQKWKVANLSDDQYALSRVCTVGDGLLYIGGKKMYAFDAATGIKKWEFSPELGVSTSPYLTDGIVYFGDDGMTKHGGKFYALDAKTGARKWDFAFNNPVSASSGYAISAPIAANGIVYIASKNGLYQLDAIAGTQKSLFANLGSPEVIAIKDKVYYPTSSGMQQ</sequence>
<dbReference type="InterPro" id="IPR018391">
    <property type="entry name" value="PQQ_b-propeller_rpt"/>
</dbReference>
<dbReference type="EMBL" id="CP045997">
    <property type="protein sequence ID" value="QHW00598.1"/>
    <property type="molecule type" value="Genomic_DNA"/>
</dbReference>
<accession>A0A6P1W982</accession>
<dbReference type="InterPro" id="IPR011047">
    <property type="entry name" value="Quinoprotein_ADH-like_sf"/>
</dbReference>
<dbReference type="Gene3D" id="2.60.40.2340">
    <property type="match status" value="1"/>
</dbReference>
<dbReference type="Gene3D" id="2.40.10.480">
    <property type="match status" value="1"/>
</dbReference>
<dbReference type="KEGG" id="senf:GJR95_38715"/>
<dbReference type="AlphaFoldDB" id="A0A6P1W982"/>
<dbReference type="Pfam" id="PF16410">
    <property type="entry name" value="DUF5018"/>
    <property type="match status" value="1"/>
</dbReference>
<dbReference type="PANTHER" id="PTHR34512">
    <property type="entry name" value="CELL SURFACE PROTEIN"/>
    <property type="match status" value="1"/>
</dbReference>
<name>A0A6P1W982_9BACT</name>
<dbReference type="SUPFAM" id="SSF50998">
    <property type="entry name" value="Quinoprotein alcohol dehydrogenase-like"/>
    <property type="match status" value="1"/>
</dbReference>